<dbReference type="AlphaFoldDB" id="A0A084AV29"/>
<dbReference type="InterPro" id="IPR015408">
    <property type="entry name" value="Znf_Mcm10/DnaG"/>
</dbReference>
<organism evidence="12 13">
    <name type="scientific">Stachybotrys chartarum (strain CBS 109288 / IBT 7711)</name>
    <name type="common">Toxic black mold</name>
    <name type="synonym">Stilbospora chartarum</name>
    <dbReference type="NCBI Taxonomy" id="1280523"/>
    <lineage>
        <taxon>Eukaryota</taxon>
        <taxon>Fungi</taxon>
        <taxon>Dikarya</taxon>
        <taxon>Ascomycota</taxon>
        <taxon>Pezizomycotina</taxon>
        <taxon>Sordariomycetes</taxon>
        <taxon>Hypocreomycetidae</taxon>
        <taxon>Hypocreales</taxon>
        <taxon>Stachybotryaceae</taxon>
        <taxon>Stachybotrys</taxon>
    </lineage>
</organism>
<evidence type="ECO:0000256" key="6">
    <source>
        <dbReference type="ARBA" id="ARBA00022833"/>
    </source>
</evidence>
<dbReference type="Gene3D" id="2.40.50.140">
    <property type="entry name" value="Nucleic acid-binding proteins"/>
    <property type="match status" value="1"/>
</dbReference>
<dbReference type="EMBL" id="KL648535">
    <property type="protein sequence ID" value="KEY69158.1"/>
    <property type="molecule type" value="Genomic_DNA"/>
</dbReference>
<name>A0A084AV29_STACB</name>
<accession>A0A084AV29</accession>
<evidence type="ECO:0000313" key="12">
    <source>
        <dbReference type="EMBL" id="KEY69158.1"/>
    </source>
</evidence>
<feature type="region of interest" description="Disordered" evidence="9">
    <location>
        <begin position="274"/>
        <end position="321"/>
    </location>
</feature>
<evidence type="ECO:0000256" key="2">
    <source>
        <dbReference type="ARBA" id="ARBA00009679"/>
    </source>
</evidence>
<dbReference type="GO" id="GO:0006270">
    <property type="term" value="P:DNA replication initiation"/>
    <property type="evidence" value="ECO:0007669"/>
    <property type="project" value="InterPro"/>
</dbReference>
<keyword evidence="5" id="KW-0863">Zinc-finger</keyword>
<sequence length="754" mass="83561">MAPGSAAPESHWPPRSPHEALLSSPGGRAKYQRMLSRTSPSPSPKRSARPISRRSVHAAAFDMEEDGEEDEETLQLKLQEIQARLRLKKLQKAKENSSVELEEPNAKPSRLDPAARATGKPRAEIGPANDTEDRALSRRGNTVEVPASPVRKPPDPKILASPSKLLGIDKGLTAKDISLKRAPSFKNRQGAAATHPPQNASGKHSSRPLTFNERLSNARSEATIQAERQERIQRLRTNAFGIGHDEMEKFKANAVEIPNEPLQPPMYSREEIVSRGGQNTGSSGEYHSAAPAQTGQRKPRLSKAESEQQKSAEKQAKIDAKQTPSFESYSCLHLSRRIIPHSELSRQISGMKIFNLADLLKVVKSPDYCLPDIEQDIVVFGIVAKKSEPRAHKQSAAPSGNEDRAKYMVINIVDLKLEIDLFLFKSGFSRFWKLSEGTVVAILNPNIMPPPPGRQDTGRFSLVINSDADTILEIGSARDLGFCQSLKKDGSLCGAWVNKKKTNFCEFHSNEALRKQRSKRAEINGKAFGGWGSRKPAFKEYTLKSHDGKPENYDRDTQSHWYTMKSQSAADLLDGKDQQMTQRKERSEFLKRSLEAKEREREIMKKLGRTGDAAGKEYMQRAGQLQDADDPNLGTTEHIEAPVAATAASLGLLGKQQAVHLSPIKRKRVGTSQTSSISGGTMSGFGWGTSLKDKLSKMKEGEKLRKEEDAPARKKTRFVTEKGIREAGRDSLGLEMVERQVTFDNDDDDELIIV</sequence>
<evidence type="ECO:0000256" key="4">
    <source>
        <dbReference type="ARBA" id="ARBA00022723"/>
    </source>
</evidence>
<feature type="compositionally biased region" description="Polar residues" evidence="9">
    <location>
        <begin position="196"/>
        <end position="223"/>
    </location>
</feature>
<evidence type="ECO:0000256" key="8">
    <source>
        <dbReference type="SAM" id="Coils"/>
    </source>
</evidence>
<dbReference type="FunFam" id="2.40.50.140:FF:000174">
    <property type="entry name" value="DNA replication licensing factor mcm10"/>
    <property type="match status" value="1"/>
</dbReference>
<feature type="domain" description="Zinc finger Mcm10/DnaG-type" evidence="10">
    <location>
        <begin position="475"/>
        <end position="520"/>
    </location>
</feature>
<feature type="coiled-coil region" evidence="8">
    <location>
        <begin position="580"/>
        <end position="607"/>
    </location>
</feature>
<evidence type="ECO:0000256" key="5">
    <source>
        <dbReference type="ARBA" id="ARBA00022771"/>
    </source>
</evidence>
<keyword evidence="8" id="KW-0175">Coiled coil</keyword>
<proteinExistence type="inferred from homology"/>
<evidence type="ECO:0000259" key="11">
    <source>
        <dbReference type="Pfam" id="PF22379"/>
    </source>
</evidence>
<gene>
    <name evidence="12" type="ORF">S7711_04940</name>
</gene>
<dbReference type="GO" id="GO:0043596">
    <property type="term" value="C:nuclear replication fork"/>
    <property type="evidence" value="ECO:0007669"/>
    <property type="project" value="TreeGrafter"/>
</dbReference>
<feature type="compositionally biased region" description="Polar residues" evidence="9">
    <location>
        <begin position="276"/>
        <end position="296"/>
    </location>
</feature>
<evidence type="ECO:0000259" key="10">
    <source>
        <dbReference type="Pfam" id="PF09329"/>
    </source>
</evidence>
<dbReference type="InterPro" id="IPR040184">
    <property type="entry name" value="Mcm10"/>
</dbReference>
<keyword evidence="13" id="KW-1185">Reference proteome</keyword>
<evidence type="ECO:0000313" key="13">
    <source>
        <dbReference type="Proteomes" id="UP000028045"/>
    </source>
</evidence>
<keyword evidence="6" id="KW-0862">Zinc</keyword>
<dbReference type="Proteomes" id="UP000028045">
    <property type="component" value="Unassembled WGS sequence"/>
</dbReference>
<evidence type="ECO:0000256" key="7">
    <source>
        <dbReference type="ARBA" id="ARBA00023242"/>
    </source>
</evidence>
<dbReference type="GO" id="GO:0003688">
    <property type="term" value="F:DNA replication origin binding"/>
    <property type="evidence" value="ECO:0007669"/>
    <property type="project" value="TreeGrafter"/>
</dbReference>
<dbReference type="GO" id="GO:0008270">
    <property type="term" value="F:zinc ion binding"/>
    <property type="evidence" value="ECO:0007669"/>
    <property type="project" value="UniProtKB-KW"/>
</dbReference>
<dbReference type="OrthoDB" id="273123at2759"/>
<feature type="compositionally biased region" description="Basic residues" evidence="9">
    <location>
        <begin position="46"/>
        <end position="55"/>
    </location>
</feature>
<comment type="subcellular location">
    <subcellularLocation>
        <location evidence="1">Nucleus</location>
    </subcellularLocation>
</comment>
<dbReference type="HOGENOM" id="CLU_011047_0_0_1"/>
<dbReference type="Pfam" id="PF09329">
    <property type="entry name" value="zf-primase"/>
    <property type="match status" value="1"/>
</dbReference>
<evidence type="ECO:0000256" key="3">
    <source>
        <dbReference type="ARBA" id="ARBA00022705"/>
    </source>
</evidence>
<dbReference type="Pfam" id="PF22379">
    <property type="entry name" value="OB_MCM10"/>
    <property type="match status" value="1"/>
</dbReference>
<evidence type="ECO:0000256" key="1">
    <source>
        <dbReference type="ARBA" id="ARBA00004123"/>
    </source>
</evidence>
<dbReference type="GO" id="GO:0003697">
    <property type="term" value="F:single-stranded DNA binding"/>
    <property type="evidence" value="ECO:0007669"/>
    <property type="project" value="InterPro"/>
</dbReference>
<comment type="similarity">
    <text evidence="2">Belongs to the MCM10 family.</text>
</comment>
<dbReference type="PANTHER" id="PTHR13454">
    <property type="entry name" value="PROTEIN MCM10 HOMOLOG"/>
    <property type="match status" value="1"/>
</dbReference>
<evidence type="ECO:0000256" key="9">
    <source>
        <dbReference type="SAM" id="MobiDB-lite"/>
    </source>
</evidence>
<protein>
    <submittedName>
        <fullName evidence="12">Uncharacterized protein</fullName>
    </submittedName>
</protein>
<feature type="region of interest" description="Disordered" evidence="9">
    <location>
        <begin position="91"/>
        <end position="230"/>
    </location>
</feature>
<keyword evidence="4" id="KW-0479">Metal-binding</keyword>
<feature type="compositionally biased region" description="Basic and acidic residues" evidence="9">
    <location>
        <begin position="302"/>
        <end position="320"/>
    </location>
</feature>
<reference evidence="12 13" key="1">
    <citation type="journal article" date="2014" name="BMC Genomics">
        <title>Comparative genome sequencing reveals chemotype-specific gene clusters in the toxigenic black mold Stachybotrys.</title>
        <authorList>
            <person name="Semeiks J."/>
            <person name="Borek D."/>
            <person name="Otwinowski Z."/>
            <person name="Grishin N.V."/>
        </authorList>
    </citation>
    <scope>NUCLEOTIDE SEQUENCE [LARGE SCALE GENOMIC DNA]</scope>
    <source>
        <strain evidence="13">CBS 109288 / IBT 7711</strain>
    </source>
</reference>
<keyword evidence="3" id="KW-0235">DNA replication</keyword>
<dbReference type="InterPro" id="IPR055065">
    <property type="entry name" value="OB_MCM10"/>
</dbReference>
<keyword evidence="7" id="KW-0539">Nucleus</keyword>
<feature type="domain" description="MCM10 OB-fold" evidence="11">
    <location>
        <begin position="329"/>
        <end position="465"/>
    </location>
</feature>
<dbReference type="InterPro" id="IPR012340">
    <property type="entry name" value="NA-bd_OB-fold"/>
</dbReference>
<dbReference type="PANTHER" id="PTHR13454:SF11">
    <property type="entry name" value="PROTEIN MCM10 HOMOLOG"/>
    <property type="match status" value="1"/>
</dbReference>
<feature type="region of interest" description="Disordered" evidence="9">
    <location>
        <begin position="1"/>
        <end position="55"/>
    </location>
</feature>